<dbReference type="Gene3D" id="2.130.10.10">
    <property type="entry name" value="YVTN repeat-like/Quinoprotein amine dehydrogenase"/>
    <property type="match status" value="2"/>
</dbReference>
<evidence type="ECO:0000256" key="1">
    <source>
        <dbReference type="SAM" id="MobiDB-lite"/>
    </source>
</evidence>
<sequence>MPSSRRRFLETLGLSITGVPCSASVADDVESPQGSPDEWPMSRYDPEGTGHHPTASGPKDDVEILWKHDATDWFLGTSSLVRRGDTLYAVGNGLLALDSDSGERKFGHTGPYQSTPAFAPASVYESDTLAVTASSGVFGLNADGGFTIPLLDRNVGTERWTGPQTAGGGFFGPAKADTPVTATGRIYTALPGTNSIAALDPNDGQVLWRRTHHKDDAVSADINRPAVRDGLVFTTNWPGQAAAYQAETGDRVWMVELDDQLLLPPVATEQGVVVPSREFVYLLDQTDGSVVWQYSTDGNATESTPAVANGTIFVANERDSLHAIDIETGQQRWTVPFEGPSAPIVADGTVYAVEAGYSLVAIDAASGDMLFEYRPSEVPLSTPIVGDGVLYAANRRRVVALREAN</sequence>
<dbReference type="InterPro" id="IPR002372">
    <property type="entry name" value="PQQ_rpt_dom"/>
</dbReference>
<dbReference type="SUPFAM" id="SSF50998">
    <property type="entry name" value="Quinoprotein alcohol dehydrogenase-like"/>
    <property type="match status" value="2"/>
</dbReference>
<dbReference type="InterPro" id="IPR015943">
    <property type="entry name" value="WD40/YVTN_repeat-like_dom_sf"/>
</dbReference>
<proteinExistence type="predicted"/>
<dbReference type="InterPro" id="IPR018391">
    <property type="entry name" value="PQQ_b-propeller_rpt"/>
</dbReference>
<organism evidence="3 4">
    <name type="scientific">Haloferax litoreum</name>
    <dbReference type="NCBI Taxonomy" id="2666140"/>
    <lineage>
        <taxon>Archaea</taxon>
        <taxon>Methanobacteriati</taxon>
        <taxon>Methanobacteriota</taxon>
        <taxon>Stenosarchaea group</taxon>
        <taxon>Halobacteria</taxon>
        <taxon>Halobacteriales</taxon>
        <taxon>Haloferacaceae</taxon>
        <taxon>Haloferax</taxon>
    </lineage>
</organism>
<accession>A0A6A8GKG0</accession>
<dbReference type="Pfam" id="PF13360">
    <property type="entry name" value="PQQ_2"/>
    <property type="match status" value="1"/>
</dbReference>
<dbReference type="PANTHER" id="PTHR34512">
    <property type="entry name" value="CELL SURFACE PROTEIN"/>
    <property type="match status" value="1"/>
</dbReference>
<reference evidence="3 4" key="1">
    <citation type="submission" date="2019-11" db="EMBL/GenBank/DDBJ databases">
        <title>Whole genome sequence of Haloferax sp. MBLA0076.</title>
        <authorList>
            <person name="Seo M.-J."/>
            <person name="Cho E.-S."/>
        </authorList>
    </citation>
    <scope>NUCLEOTIDE SEQUENCE [LARGE SCALE GENOMIC DNA]</scope>
    <source>
        <strain evidence="3 4">MBLA0076</strain>
    </source>
</reference>
<dbReference type="EMBL" id="WKJO01000002">
    <property type="protein sequence ID" value="MRX23506.1"/>
    <property type="molecule type" value="Genomic_DNA"/>
</dbReference>
<protein>
    <submittedName>
        <fullName evidence="3">PQQ-binding-like beta-propeller repeat protein</fullName>
    </submittedName>
</protein>
<dbReference type="Proteomes" id="UP000439022">
    <property type="component" value="Unassembled WGS sequence"/>
</dbReference>
<evidence type="ECO:0000313" key="4">
    <source>
        <dbReference type="Proteomes" id="UP000439022"/>
    </source>
</evidence>
<feature type="domain" description="Pyrrolo-quinoline quinone repeat" evidence="2">
    <location>
        <begin position="279"/>
        <end position="403"/>
    </location>
</feature>
<dbReference type="AlphaFoldDB" id="A0A6A8GKG0"/>
<name>A0A6A8GKG0_9EURY</name>
<gene>
    <name evidence="3" type="ORF">GJR96_16270</name>
</gene>
<evidence type="ECO:0000313" key="3">
    <source>
        <dbReference type="EMBL" id="MRX23506.1"/>
    </source>
</evidence>
<keyword evidence="4" id="KW-1185">Reference proteome</keyword>
<dbReference type="InterPro" id="IPR011047">
    <property type="entry name" value="Quinoprotein_ADH-like_sf"/>
</dbReference>
<dbReference type="PANTHER" id="PTHR34512:SF30">
    <property type="entry name" value="OUTER MEMBRANE PROTEIN ASSEMBLY FACTOR BAMB"/>
    <property type="match status" value="1"/>
</dbReference>
<feature type="region of interest" description="Disordered" evidence="1">
    <location>
        <begin position="22"/>
        <end position="59"/>
    </location>
</feature>
<dbReference type="SMART" id="SM00564">
    <property type="entry name" value="PQQ"/>
    <property type="match status" value="5"/>
</dbReference>
<comment type="caution">
    <text evidence="3">The sequence shown here is derived from an EMBL/GenBank/DDBJ whole genome shotgun (WGS) entry which is preliminary data.</text>
</comment>
<evidence type="ECO:0000259" key="2">
    <source>
        <dbReference type="Pfam" id="PF13360"/>
    </source>
</evidence>